<dbReference type="InterPro" id="IPR010982">
    <property type="entry name" value="Lambda_DNA-bd_dom_sf"/>
</dbReference>
<evidence type="ECO:0000259" key="1">
    <source>
        <dbReference type="PROSITE" id="PS50943"/>
    </source>
</evidence>
<dbReference type="PANTHER" id="PTHR37301">
    <property type="entry name" value="DNA-BINDING PROTEIN-RELATED"/>
    <property type="match status" value="1"/>
</dbReference>
<dbReference type="Pfam" id="PF13443">
    <property type="entry name" value="HTH_26"/>
    <property type="match status" value="1"/>
</dbReference>
<dbReference type="EMBL" id="JAGINX010000001">
    <property type="protein sequence ID" value="MBP2318157.1"/>
    <property type="molecule type" value="Genomic_DNA"/>
</dbReference>
<dbReference type="Proteomes" id="UP001519331">
    <property type="component" value="Unassembled WGS sequence"/>
</dbReference>
<keyword evidence="3" id="KW-1185">Reference proteome</keyword>
<protein>
    <submittedName>
        <fullName evidence="2">Transcriptional regulator</fullName>
    </submittedName>
</protein>
<gene>
    <name evidence="2" type="ORF">JOF45_001176</name>
</gene>
<feature type="domain" description="HTH cro/C1-type" evidence="1">
    <location>
        <begin position="1"/>
        <end position="47"/>
    </location>
</feature>
<name>A0ABS4T144_9MICC</name>
<proteinExistence type="predicted"/>
<dbReference type="PROSITE" id="PS50943">
    <property type="entry name" value="HTH_CROC1"/>
    <property type="match status" value="1"/>
</dbReference>
<dbReference type="SUPFAM" id="SSF47413">
    <property type="entry name" value="lambda repressor-like DNA-binding domains"/>
    <property type="match status" value="1"/>
</dbReference>
<evidence type="ECO:0000313" key="3">
    <source>
        <dbReference type="Proteomes" id="UP001519331"/>
    </source>
</evidence>
<accession>A0ABS4T144</accession>
<sequence length="53" mass="5763">MTMTELSQRTGITMANLSILKNNKAKAARFSSLTAICDALGCTPGELFTIDRR</sequence>
<comment type="caution">
    <text evidence="2">The sequence shown here is derived from an EMBL/GenBank/DDBJ whole genome shotgun (WGS) entry which is preliminary data.</text>
</comment>
<dbReference type="Gene3D" id="1.10.260.40">
    <property type="entry name" value="lambda repressor-like DNA-binding domains"/>
    <property type="match status" value="1"/>
</dbReference>
<reference evidence="2 3" key="1">
    <citation type="submission" date="2021-03" db="EMBL/GenBank/DDBJ databases">
        <title>Sequencing the genomes of 1000 actinobacteria strains.</title>
        <authorList>
            <person name="Klenk H.-P."/>
        </authorList>
    </citation>
    <scope>NUCLEOTIDE SEQUENCE [LARGE SCALE GENOMIC DNA]</scope>
    <source>
        <strain evidence="2 3">DSM 12544</strain>
    </source>
</reference>
<evidence type="ECO:0000313" key="2">
    <source>
        <dbReference type="EMBL" id="MBP2318157.1"/>
    </source>
</evidence>
<dbReference type="InterPro" id="IPR001387">
    <property type="entry name" value="Cro/C1-type_HTH"/>
</dbReference>
<dbReference type="PANTHER" id="PTHR37301:SF1">
    <property type="entry name" value="DNA-BINDING PROTEIN"/>
    <property type="match status" value="1"/>
</dbReference>
<organism evidence="2 3">
    <name type="scientific">Nesterenkonia lacusekhoensis</name>
    <dbReference type="NCBI Taxonomy" id="150832"/>
    <lineage>
        <taxon>Bacteria</taxon>
        <taxon>Bacillati</taxon>
        <taxon>Actinomycetota</taxon>
        <taxon>Actinomycetes</taxon>
        <taxon>Micrococcales</taxon>
        <taxon>Micrococcaceae</taxon>
        <taxon>Nesterenkonia</taxon>
    </lineage>
</organism>